<dbReference type="eggNOG" id="COG3782">
    <property type="taxonomic scope" value="Bacteria"/>
</dbReference>
<proteinExistence type="predicted"/>
<keyword evidence="2" id="KW-1185">Reference proteome</keyword>
<dbReference type="Pfam" id="PF08907">
    <property type="entry name" value="DUF1853"/>
    <property type="match status" value="1"/>
</dbReference>
<comment type="caution">
    <text evidence="1">The sequence shown here is derived from an EMBL/GenBank/DDBJ whole genome shotgun (WGS) entry which is preliminary data.</text>
</comment>
<dbReference type="HOGENOM" id="CLU_087561_0_0_10"/>
<dbReference type="STRING" id="313594.PI23P_11337"/>
<sequence length="271" mass="32017">MHQKTKNIQKRYEGFLQTPALWKDHTLFEMSQFEIPTKLVKLAIVIDEKLRLGRYIERFVSFQLSQSPEFKIISENVQIQKEKITLGELDCLLTQHGQPIHLEICYKFYLYDERAGNNEIAHFIGPNRKDSLFEKLTKLQQKQLPLLYSESCTRYLKSLALTSKEMKQYVCFKAQLFVPFSNKNLRLKEINQDCIAGFYANVKDLEQLSKSKFFIPVKKDWLLSPNKNVNWQSIDQFISATKESLANQFSPLCWLKKPNGEIEKFFLVWWD</sequence>
<accession>A4C1C0</accession>
<organism evidence="1 2">
    <name type="scientific">Polaribacter irgensii 23-P</name>
    <dbReference type="NCBI Taxonomy" id="313594"/>
    <lineage>
        <taxon>Bacteria</taxon>
        <taxon>Pseudomonadati</taxon>
        <taxon>Bacteroidota</taxon>
        <taxon>Flavobacteriia</taxon>
        <taxon>Flavobacteriales</taxon>
        <taxon>Flavobacteriaceae</taxon>
    </lineage>
</organism>
<dbReference type="RefSeq" id="WP_004570883.1">
    <property type="nucleotide sequence ID" value="NZ_CH724148.1"/>
</dbReference>
<dbReference type="EMBL" id="AAOG01000003">
    <property type="protein sequence ID" value="EAR11923.1"/>
    <property type="molecule type" value="Genomic_DNA"/>
</dbReference>
<evidence type="ECO:0000313" key="2">
    <source>
        <dbReference type="Proteomes" id="UP000003053"/>
    </source>
</evidence>
<evidence type="ECO:0000313" key="1">
    <source>
        <dbReference type="EMBL" id="EAR11923.1"/>
    </source>
</evidence>
<dbReference type="InterPro" id="IPR015003">
    <property type="entry name" value="DUF1853"/>
</dbReference>
<reference evidence="1 2" key="1">
    <citation type="submission" date="2006-02" db="EMBL/GenBank/DDBJ databases">
        <authorList>
            <person name="Murray A."/>
            <person name="Staley J."/>
            <person name="Ferriera S."/>
            <person name="Johnson J."/>
            <person name="Kravitz S."/>
            <person name="Halpern A."/>
            <person name="Remington K."/>
            <person name="Beeson K."/>
            <person name="Tran B."/>
            <person name="Rogers Y.-H."/>
            <person name="Friedman R."/>
            <person name="Venter J.C."/>
        </authorList>
    </citation>
    <scope>NUCLEOTIDE SEQUENCE [LARGE SCALE GENOMIC DNA]</scope>
    <source>
        <strain evidence="1 2">23-P</strain>
    </source>
</reference>
<protein>
    <recommendedName>
        <fullName evidence="3">DUF1853 domain-containing protein</fullName>
    </recommendedName>
</protein>
<evidence type="ECO:0008006" key="3">
    <source>
        <dbReference type="Google" id="ProtNLM"/>
    </source>
</evidence>
<dbReference type="Proteomes" id="UP000003053">
    <property type="component" value="Unassembled WGS sequence"/>
</dbReference>
<dbReference type="OrthoDB" id="1466769at2"/>
<gene>
    <name evidence="1" type="ORF">PI23P_11337</name>
</gene>
<dbReference type="AlphaFoldDB" id="A4C1C0"/>
<name>A4C1C0_9FLAO</name>